<dbReference type="EC" id="3.1.3.73" evidence="1"/>
<protein>
    <submittedName>
        <fullName evidence="1">Alpha-ribazole phosphatase</fullName>
        <ecNumber evidence="1">3.1.3.73</ecNumber>
    </submittedName>
</protein>
<gene>
    <name evidence="1" type="primary">cobC</name>
    <name evidence="1" type="ORF">BOA8489_00678</name>
</gene>
<evidence type="ECO:0000313" key="1">
    <source>
        <dbReference type="EMBL" id="SMX22581.1"/>
    </source>
</evidence>
<keyword evidence="1" id="KW-0378">Hydrolase</keyword>
<dbReference type="InterPro" id="IPR029033">
    <property type="entry name" value="His_PPase_superfam"/>
</dbReference>
<dbReference type="OrthoDB" id="9781415at2"/>
<organism evidence="1 2">
    <name type="scientific">Boseongicola aestuarii</name>
    <dbReference type="NCBI Taxonomy" id="1470561"/>
    <lineage>
        <taxon>Bacteria</taxon>
        <taxon>Pseudomonadati</taxon>
        <taxon>Pseudomonadota</taxon>
        <taxon>Alphaproteobacteria</taxon>
        <taxon>Rhodobacterales</taxon>
        <taxon>Paracoccaceae</taxon>
        <taxon>Boseongicola</taxon>
    </lineage>
</organism>
<dbReference type="Pfam" id="PF00300">
    <property type="entry name" value="His_Phos_1"/>
    <property type="match status" value="1"/>
</dbReference>
<dbReference type="EMBL" id="FXXQ01000002">
    <property type="protein sequence ID" value="SMX22581.1"/>
    <property type="molecule type" value="Genomic_DNA"/>
</dbReference>
<dbReference type="RefSeq" id="WP_093972579.1">
    <property type="nucleotide sequence ID" value="NZ_FXXQ01000002.1"/>
</dbReference>
<keyword evidence="2" id="KW-1185">Reference proteome</keyword>
<proteinExistence type="predicted"/>
<reference evidence="1 2" key="1">
    <citation type="submission" date="2017-05" db="EMBL/GenBank/DDBJ databases">
        <authorList>
            <person name="Song R."/>
            <person name="Chenine A.L."/>
            <person name="Ruprecht R.M."/>
        </authorList>
    </citation>
    <scope>NUCLEOTIDE SEQUENCE [LARGE SCALE GENOMIC DNA]</scope>
    <source>
        <strain evidence="1 2">CECT 8489</strain>
    </source>
</reference>
<dbReference type="InterPro" id="IPR013078">
    <property type="entry name" value="His_Pase_superF_clade-1"/>
</dbReference>
<dbReference type="Gene3D" id="3.40.50.1240">
    <property type="entry name" value="Phosphoglycerate mutase-like"/>
    <property type="match status" value="1"/>
</dbReference>
<dbReference type="Proteomes" id="UP000201838">
    <property type="component" value="Unassembled WGS sequence"/>
</dbReference>
<dbReference type="GO" id="GO:0043755">
    <property type="term" value="F:alpha-ribazole phosphatase activity"/>
    <property type="evidence" value="ECO:0007669"/>
    <property type="project" value="UniProtKB-EC"/>
</dbReference>
<accession>A0A238IX14</accession>
<evidence type="ECO:0000313" key="2">
    <source>
        <dbReference type="Proteomes" id="UP000201838"/>
    </source>
</evidence>
<dbReference type="AlphaFoldDB" id="A0A238IX14"/>
<dbReference type="SUPFAM" id="SSF53254">
    <property type="entry name" value="Phosphoglycerate mutase-like"/>
    <property type="match status" value="1"/>
</dbReference>
<name>A0A238IX14_9RHOB</name>
<sequence length="171" mass="19087">MSLIFLRHSKPAAADGLCYGRTDLGLQPGLDSITDQLHADLPPLKRIITSPLSRCRILAQTLAGKRQIPLTIDANIIEMDFGTWEDTPWNAIDRDALDAWAADFFHARPHGGESVNMLQNRVRTALENIDDTPTLWVSHAGVFRALMAQTDHSDPWNARIDFAEFQTINLA</sequence>
<dbReference type="SMART" id="SM00855">
    <property type="entry name" value="PGAM"/>
    <property type="match status" value="1"/>
</dbReference>